<evidence type="ECO:0000313" key="2">
    <source>
        <dbReference type="EMBL" id="SBP87749.1"/>
    </source>
</evidence>
<sequence length="177" mass="19847">MARVCSVLHDNDAHATFAVLMTPNAPRPRKTRRSEFRSPPAVTMAMLPQWMQRTQTLMALKEQALTSQKMWAALRTALPSELVEAVRPGKWAEGTWHLTASSSAVAAKLKLYRPLLLRHLQQAQWPVQRIAVRVNEPGSPQAPSRALDPTVTTSQAPAAVRARLRELRARHARDHED</sequence>
<dbReference type="AlphaFoldDB" id="A0A238D3E4"/>
<feature type="region of interest" description="Disordered" evidence="1">
    <location>
        <begin position="136"/>
        <end position="157"/>
    </location>
</feature>
<name>A0A238D3E4_THIDL</name>
<evidence type="ECO:0000256" key="1">
    <source>
        <dbReference type="SAM" id="MobiDB-lite"/>
    </source>
</evidence>
<evidence type="ECO:0008006" key="4">
    <source>
        <dbReference type="Google" id="ProtNLM"/>
    </source>
</evidence>
<organism evidence="2 3">
    <name type="scientific">Thiomonas delicata</name>
    <name type="common">Thiomonas cuprina</name>
    <dbReference type="NCBI Taxonomy" id="364030"/>
    <lineage>
        <taxon>Bacteria</taxon>
        <taxon>Pseudomonadati</taxon>
        <taxon>Pseudomonadota</taxon>
        <taxon>Betaproteobacteria</taxon>
        <taxon>Burkholderiales</taxon>
        <taxon>Thiomonas</taxon>
    </lineage>
</organism>
<accession>A0A238D3E4</accession>
<protein>
    <recommendedName>
        <fullName evidence="4">DUF721 domain-containing protein</fullName>
    </recommendedName>
</protein>
<dbReference type="EMBL" id="FLMQ01000055">
    <property type="protein sequence ID" value="SBP87749.1"/>
    <property type="molecule type" value="Genomic_DNA"/>
</dbReference>
<dbReference type="Pfam" id="PF05258">
    <property type="entry name" value="DciA"/>
    <property type="match status" value="1"/>
</dbReference>
<dbReference type="InterPro" id="IPR007922">
    <property type="entry name" value="DciA-like"/>
</dbReference>
<evidence type="ECO:0000313" key="3">
    <source>
        <dbReference type="Proteomes" id="UP000214566"/>
    </source>
</evidence>
<dbReference type="Proteomes" id="UP000214566">
    <property type="component" value="Unassembled WGS sequence"/>
</dbReference>
<gene>
    <name evidence="2" type="ORF">THIARS_60462</name>
</gene>
<keyword evidence="3" id="KW-1185">Reference proteome</keyword>
<proteinExistence type="predicted"/>
<reference evidence="2 3" key="1">
    <citation type="submission" date="2016-06" db="EMBL/GenBank/DDBJ databases">
        <authorList>
            <person name="Kjaerup R.B."/>
            <person name="Dalgaard T.S."/>
            <person name="Juul-Madsen H.R."/>
        </authorList>
    </citation>
    <scope>NUCLEOTIDE SEQUENCE [LARGE SCALE GENOMIC DNA]</scope>
    <source>
        <strain evidence="2 3">DSM 16361</strain>
    </source>
</reference>